<keyword evidence="2" id="KW-1185">Reference proteome</keyword>
<dbReference type="PANTHER" id="PTHR30115:SF11">
    <property type="entry name" value="NITROGEN REGULATORY PROTEIN P-II HOMOLOG"/>
    <property type="match status" value="1"/>
</dbReference>
<dbReference type="GO" id="GO:0005524">
    <property type="term" value="F:ATP binding"/>
    <property type="evidence" value="ECO:0007669"/>
    <property type="project" value="TreeGrafter"/>
</dbReference>
<reference evidence="1 2" key="1">
    <citation type="submission" date="2018-08" db="EMBL/GenBank/DDBJ databases">
        <title>Genomic Encyclopedia of Archaeal and Bacterial Type Strains, Phase II (KMG-II): from individual species to whole genera.</title>
        <authorList>
            <person name="Goeker M."/>
        </authorList>
    </citation>
    <scope>NUCLEOTIDE SEQUENCE [LARGE SCALE GENOMIC DNA]</scope>
    <source>
        <strain evidence="1 2">DSM 45791</strain>
    </source>
</reference>
<dbReference type="SMART" id="SM00938">
    <property type="entry name" value="P-II"/>
    <property type="match status" value="1"/>
</dbReference>
<dbReference type="Pfam" id="PF00543">
    <property type="entry name" value="P-II"/>
    <property type="match status" value="1"/>
</dbReference>
<dbReference type="PROSITE" id="PS51343">
    <property type="entry name" value="PII_GLNB_DOM"/>
    <property type="match status" value="1"/>
</dbReference>
<dbReference type="Proteomes" id="UP000256269">
    <property type="component" value="Unassembled WGS sequence"/>
</dbReference>
<dbReference type="PRINTS" id="PR00340">
    <property type="entry name" value="PIIGLNB"/>
</dbReference>
<dbReference type="InterPro" id="IPR011322">
    <property type="entry name" value="N-reg_PII-like_a/b"/>
</dbReference>
<protein>
    <submittedName>
        <fullName evidence="1">Nitrogen regulatory protein P-II 1</fullName>
    </submittedName>
</protein>
<dbReference type="InterPro" id="IPR002187">
    <property type="entry name" value="N-reg_PII"/>
</dbReference>
<dbReference type="GO" id="GO:0006808">
    <property type="term" value="P:regulation of nitrogen utilization"/>
    <property type="evidence" value="ECO:0007669"/>
    <property type="project" value="InterPro"/>
</dbReference>
<gene>
    <name evidence="1" type="ORF">BCF44_10234</name>
</gene>
<proteinExistence type="predicted"/>
<evidence type="ECO:0000313" key="1">
    <source>
        <dbReference type="EMBL" id="REH53813.1"/>
    </source>
</evidence>
<dbReference type="PANTHER" id="PTHR30115">
    <property type="entry name" value="NITROGEN REGULATORY PROTEIN P-II"/>
    <property type="match status" value="1"/>
</dbReference>
<comment type="caution">
    <text evidence="1">The sequence shown here is derived from an EMBL/GenBank/DDBJ whole genome shotgun (WGS) entry which is preliminary data.</text>
</comment>
<dbReference type="Gene3D" id="3.30.70.120">
    <property type="match status" value="1"/>
</dbReference>
<dbReference type="InterPro" id="IPR015867">
    <property type="entry name" value="N-reg_PII/ATP_PRibTrfase_C"/>
</dbReference>
<dbReference type="GO" id="GO:0030234">
    <property type="term" value="F:enzyme regulator activity"/>
    <property type="evidence" value="ECO:0007669"/>
    <property type="project" value="InterPro"/>
</dbReference>
<dbReference type="EMBL" id="QUNO01000002">
    <property type="protein sequence ID" value="REH53813.1"/>
    <property type="molecule type" value="Genomic_DNA"/>
</dbReference>
<dbReference type="AlphaFoldDB" id="A0A3E0I503"/>
<dbReference type="OrthoDB" id="9802729at2"/>
<organism evidence="1 2">
    <name type="scientific">Kutzneria buriramensis</name>
    <dbReference type="NCBI Taxonomy" id="1045776"/>
    <lineage>
        <taxon>Bacteria</taxon>
        <taxon>Bacillati</taxon>
        <taxon>Actinomycetota</taxon>
        <taxon>Actinomycetes</taxon>
        <taxon>Pseudonocardiales</taxon>
        <taxon>Pseudonocardiaceae</taxon>
        <taxon>Kutzneria</taxon>
    </lineage>
</organism>
<name>A0A3E0I503_9PSEU</name>
<dbReference type="SUPFAM" id="SSF54913">
    <property type="entry name" value="GlnB-like"/>
    <property type="match status" value="1"/>
</dbReference>
<dbReference type="GO" id="GO:0005829">
    <property type="term" value="C:cytosol"/>
    <property type="evidence" value="ECO:0007669"/>
    <property type="project" value="TreeGrafter"/>
</dbReference>
<accession>A0A3E0I503</accession>
<sequence>MKLVTAIIRPAVFDTVKHALAMFDVQGLTVTEAYGSGGQPTIQIYRGQEWLLDLAPRIKIEVLVTDPDVHDVAHVISRAAATGRAGDGMLWVTEVLLAVRIRTGERGADAAS</sequence>
<dbReference type="RefSeq" id="WP_116172943.1">
    <property type="nucleotide sequence ID" value="NZ_CP144375.1"/>
</dbReference>
<evidence type="ECO:0000313" key="2">
    <source>
        <dbReference type="Proteomes" id="UP000256269"/>
    </source>
</evidence>